<evidence type="ECO:0000259" key="2">
    <source>
        <dbReference type="Pfam" id="PF04548"/>
    </source>
</evidence>
<keyword evidence="4" id="KW-1185">Reference proteome</keyword>
<dbReference type="AlphaFoldDB" id="B0DHS3"/>
<keyword evidence="1" id="KW-0547">Nucleotide-binding</keyword>
<dbReference type="OrthoDB" id="8954335at2759"/>
<dbReference type="RefSeq" id="XP_001883559.1">
    <property type="nucleotide sequence ID" value="XM_001883524.1"/>
</dbReference>
<dbReference type="InterPro" id="IPR027417">
    <property type="entry name" value="P-loop_NTPase"/>
</dbReference>
<dbReference type="KEGG" id="lbc:LACBIDRAFT_294761"/>
<gene>
    <name evidence="3" type="ORF">LACBIDRAFT_294761</name>
</gene>
<proteinExistence type="predicted"/>
<dbReference type="Proteomes" id="UP000001194">
    <property type="component" value="Unassembled WGS sequence"/>
</dbReference>
<dbReference type="InterPro" id="IPR006703">
    <property type="entry name" value="G_AIG1"/>
</dbReference>
<dbReference type="Gene3D" id="3.40.50.300">
    <property type="entry name" value="P-loop containing nucleotide triphosphate hydrolases"/>
    <property type="match status" value="1"/>
</dbReference>
<dbReference type="GO" id="GO:0005525">
    <property type="term" value="F:GTP binding"/>
    <property type="evidence" value="ECO:0007669"/>
    <property type="project" value="InterPro"/>
</dbReference>
<accession>B0DHS3</accession>
<reference evidence="3 4" key="1">
    <citation type="journal article" date="2008" name="Nature">
        <title>The genome of Laccaria bicolor provides insights into mycorrhizal symbiosis.</title>
        <authorList>
            <person name="Martin F."/>
            <person name="Aerts A."/>
            <person name="Ahren D."/>
            <person name="Brun A."/>
            <person name="Danchin E.G.J."/>
            <person name="Duchaussoy F."/>
            <person name="Gibon J."/>
            <person name="Kohler A."/>
            <person name="Lindquist E."/>
            <person name="Pereda V."/>
            <person name="Salamov A."/>
            <person name="Shapiro H.J."/>
            <person name="Wuyts J."/>
            <person name="Blaudez D."/>
            <person name="Buee M."/>
            <person name="Brokstein P."/>
            <person name="Canbaeck B."/>
            <person name="Cohen D."/>
            <person name="Courty P.E."/>
            <person name="Coutinho P.M."/>
            <person name="Delaruelle C."/>
            <person name="Detter J.C."/>
            <person name="Deveau A."/>
            <person name="DiFazio S."/>
            <person name="Duplessis S."/>
            <person name="Fraissinet-Tachet L."/>
            <person name="Lucic E."/>
            <person name="Frey-Klett P."/>
            <person name="Fourrey C."/>
            <person name="Feussner I."/>
            <person name="Gay G."/>
            <person name="Grimwood J."/>
            <person name="Hoegger P.J."/>
            <person name="Jain P."/>
            <person name="Kilaru S."/>
            <person name="Labbe J."/>
            <person name="Lin Y.C."/>
            <person name="Legue V."/>
            <person name="Le Tacon F."/>
            <person name="Marmeisse R."/>
            <person name="Melayah D."/>
            <person name="Montanini B."/>
            <person name="Muratet M."/>
            <person name="Nehls U."/>
            <person name="Niculita-Hirzel H."/>
            <person name="Oudot-Le Secq M.P."/>
            <person name="Peter M."/>
            <person name="Quesneville H."/>
            <person name="Rajashekar B."/>
            <person name="Reich M."/>
            <person name="Rouhier N."/>
            <person name="Schmutz J."/>
            <person name="Yin T."/>
            <person name="Chalot M."/>
            <person name="Henrissat B."/>
            <person name="Kuees U."/>
            <person name="Lucas S."/>
            <person name="Van de Peer Y."/>
            <person name="Podila G.K."/>
            <person name="Polle A."/>
            <person name="Pukkila P.J."/>
            <person name="Richardson P.M."/>
            <person name="Rouze P."/>
            <person name="Sanders I.R."/>
            <person name="Stajich J.E."/>
            <person name="Tunlid A."/>
            <person name="Tuskan G."/>
            <person name="Grigoriev I.V."/>
        </authorList>
    </citation>
    <scope>NUCLEOTIDE SEQUENCE [LARGE SCALE GENOMIC DNA]</scope>
    <source>
        <strain evidence="4">S238N-H82 / ATCC MYA-4686</strain>
    </source>
</reference>
<dbReference type="HOGENOM" id="CLU_018003_0_0_1"/>
<organism evidence="4">
    <name type="scientific">Laccaria bicolor (strain S238N-H82 / ATCC MYA-4686)</name>
    <name type="common">Bicoloured deceiver</name>
    <name type="synonym">Laccaria laccata var. bicolor</name>
    <dbReference type="NCBI Taxonomy" id="486041"/>
    <lineage>
        <taxon>Eukaryota</taxon>
        <taxon>Fungi</taxon>
        <taxon>Dikarya</taxon>
        <taxon>Basidiomycota</taxon>
        <taxon>Agaricomycotina</taxon>
        <taxon>Agaricomycetes</taxon>
        <taxon>Agaricomycetidae</taxon>
        <taxon>Agaricales</taxon>
        <taxon>Agaricineae</taxon>
        <taxon>Hydnangiaceae</taxon>
        <taxon>Laccaria</taxon>
    </lineage>
</organism>
<name>B0DHS3_LACBS</name>
<dbReference type="Pfam" id="PF04548">
    <property type="entry name" value="AIG1"/>
    <property type="match status" value="1"/>
</dbReference>
<evidence type="ECO:0000256" key="1">
    <source>
        <dbReference type="ARBA" id="ARBA00022741"/>
    </source>
</evidence>
<dbReference type="STRING" id="486041.B0DHS3"/>
<feature type="domain" description="AIG1-type G" evidence="2">
    <location>
        <begin position="27"/>
        <end position="185"/>
    </location>
</feature>
<dbReference type="GeneID" id="6079183"/>
<evidence type="ECO:0000313" key="3">
    <source>
        <dbReference type="EMBL" id="EDR05883.1"/>
    </source>
</evidence>
<evidence type="ECO:0000313" key="4">
    <source>
        <dbReference type="Proteomes" id="UP000001194"/>
    </source>
</evidence>
<dbReference type="EMBL" id="DS547111">
    <property type="protein sequence ID" value="EDR05883.1"/>
    <property type="molecule type" value="Genomic_DNA"/>
</dbReference>
<dbReference type="InParanoid" id="B0DHS3"/>
<dbReference type="SUPFAM" id="SSF52540">
    <property type="entry name" value="P-loop containing nucleoside triphosphate hydrolases"/>
    <property type="match status" value="1"/>
</dbReference>
<sequence length="311" mass="34442">MAKWKKQVKRSDVLMKEGTKNDIVVPVMGATGVGKSTFINNFMGTEDAVIVGHDLKSCTAQLTPVFSRITQPAHLQGKRLVLVDTPGFDDTYTSDSEILRRIAIWLASSYDSKMKLGGIIYLHNISQPRMLGSDRQNLEVFQDLCGHKVLSSVIIGITKSGDIPQEVSEKRCNELSSTYWKEMIEAGATVYPLENNTTSAQSLLAIILQNIKLSTGPSEPRTKAVEIENQVVEIQSEVVDLAKLVPETKAGKRLKATLKEVLEMQKKMALQAENDTERQKEYRDNVNKLDAQISALKVPFARRILAALGLA</sequence>
<protein>
    <submittedName>
        <fullName evidence="3">Predicted protein</fullName>
    </submittedName>
</protein>